<evidence type="ECO:0008006" key="3">
    <source>
        <dbReference type="Google" id="ProtNLM"/>
    </source>
</evidence>
<sequence>MNNNETTNAEVNSNQVTDSDEKFAELIKAVHHNGLIALKSHFENVEGQVLNQEIYGPVFVYLVKDDSNNGYVCGFFLRELIAKFQSDSDPAQWMASFFIELMKSEGGKDLPERPASEDEAKALIDKVLVPQCIAAIREEFAPEQVHAGLDWNQEHGPVFEAGFPAIRDGNNVCAVPLHLLYTHFLLNRDPADLILQGMYKIREEHE</sequence>
<dbReference type="EMBL" id="JASKHM010000011">
    <property type="protein sequence ID" value="MEQ4484389.1"/>
    <property type="molecule type" value="Genomic_DNA"/>
</dbReference>
<dbReference type="RefSeq" id="WP_232187001.1">
    <property type="nucleotide sequence ID" value="NZ_JAIOAP010000010.1"/>
</dbReference>
<keyword evidence="2" id="KW-1185">Reference proteome</keyword>
<evidence type="ECO:0000313" key="1">
    <source>
        <dbReference type="EMBL" id="MEQ4484389.1"/>
    </source>
</evidence>
<accession>A0ABV1KWF3</accession>
<gene>
    <name evidence="1" type="ORF">QJS35_18485</name>
</gene>
<comment type="caution">
    <text evidence="1">The sequence shown here is derived from an EMBL/GenBank/DDBJ whole genome shotgun (WGS) entry which is preliminary data.</text>
</comment>
<name>A0ABV1KWF3_9BACL</name>
<reference evidence="1 2" key="1">
    <citation type="journal article" date="2023" name="Genome Announc.">
        <title>Pan-Genome Analyses of the Genus Cohnella and Proposal of the Novel Species Cohnella silvisoli sp. nov., Isolated from Forest Soil.</title>
        <authorList>
            <person name="Wang C."/>
            <person name="Mao L."/>
            <person name="Bao G."/>
            <person name="Zhu H."/>
        </authorList>
    </citation>
    <scope>NUCLEOTIDE SEQUENCE [LARGE SCALE GENOMIC DNA]</scope>
    <source>
        <strain evidence="1 2">NL03-T5-1</strain>
    </source>
</reference>
<dbReference type="Proteomes" id="UP001493487">
    <property type="component" value="Unassembled WGS sequence"/>
</dbReference>
<proteinExistence type="predicted"/>
<protein>
    <recommendedName>
        <fullName evidence="3">DUF4375 domain-containing protein</fullName>
    </recommendedName>
</protein>
<organism evidence="1 2">
    <name type="scientific">Cohnella silvisoli</name>
    <dbReference type="NCBI Taxonomy" id="2873699"/>
    <lineage>
        <taxon>Bacteria</taxon>
        <taxon>Bacillati</taxon>
        <taxon>Bacillota</taxon>
        <taxon>Bacilli</taxon>
        <taxon>Bacillales</taxon>
        <taxon>Paenibacillaceae</taxon>
        <taxon>Cohnella</taxon>
    </lineage>
</organism>
<evidence type="ECO:0000313" key="2">
    <source>
        <dbReference type="Proteomes" id="UP001493487"/>
    </source>
</evidence>